<evidence type="ECO:0000313" key="2">
    <source>
        <dbReference type="Proteomes" id="UP000287033"/>
    </source>
</evidence>
<evidence type="ECO:0000313" key="1">
    <source>
        <dbReference type="EMBL" id="GCC47026.1"/>
    </source>
</evidence>
<dbReference type="AlphaFoldDB" id="A0A401TWM4"/>
<proteinExistence type="predicted"/>
<accession>A0A401TWM4</accession>
<keyword evidence="2" id="KW-1185">Reference proteome</keyword>
<sequence>MREVAEEGERLAARAHHEDGVAHGVAGRCDRGHAGQEFLAVLEEHDAVAHRQQVLAGVHDEVLQRTAHLAFVGPEIEIALRDVVLRIREQRLVVGADDAADMIDMGVRQHDGVDVLRLDAGFLHALLLPAGGRTERLGGAHAGIEQDQFVAGVDDRRILLEHDIVGREKIVGEHLLHLFLRHAGEGAGGIAERKRTVGDDGHFGIAEHEAVPIGCL</sequence>
<comment type="caution">
    <text evidence="1">The sequence shown here is derived from an EMBL/GenBank/DDBJ whole genome shotgun (WGS) entry which is preliminary data.</text>
</comment>
<dbReference type="Proteomes" id="UP000287033">
    <property type="component" value="Unassembled WGS sequence"/>
</dbReference>
<name>A0A401TWM4_CHIPU</name>
<gene>
    <name evidence="1" type="ORF">chiPu_0031366</name>
</gene>
<protein>
    <submittedName>
        <fullName evidence="1">Uncharacterized protein</fullName>
    </submittedName>
</protein>
<reference evidence="1 2" key="1">
    <citation type="journal article" date="2018" name="Nat. Ecol. Evol.">
        <title>Shark genomes provide insights into elasmobranch evolution and the origin of vertebrates.</title>
        <authorList>
            <person name="Hara Y"/>
            <person name="Yamaguchi K"/>
            <person name="Onimaru K"/>
            <person name="Kadota M"/>
            <person name="Koyanagi M"/>
            <person name="Keeley SD"/>
            <person name="Tatsumi K"/>
            <person name="Tanaka K"/>
            <person name="Motone F"/>
            <person name="Kageyama Y"/>
            <person name="Nozu R"/>
            <person name="Adachi N"/>
            <person name="Nishimura O"/>
            <person name="Nakagawa R"/>
            <person name="Tanegashima C"/>
            <person name="Kiyatake I"/>
            <person name="Matsumoto R"/>
            <person name="Murakumo K"/>
            <person name="Nishida K"/>
            <person name="Terakita A"/>
            <person name="Kuratani S"/>
            <person name="Sato K"/>
            <person name="Hyodo S Kuraku.S."/>
        </authorList>
    </citation>
    <scope>NUCLEOTIDE SEQUENCE [LARGE SCALE GENOMIC DNA]</scope>
</reference>
<dbReference type="EMBL" id="BEZZ01208063">
    <property type="protein sequence ID" value="GCC47026.1"/>
    <property type="molecule type" value="Genomic_DNA"/>
</dbReference>
<feature type="non-terminal residue" evidence="1">
    <location>
        <position position="216"/>
    </location>
</feature>
<organism evidence="1 2">
    <name type="scientific">Chiloscyllium punctatum</name>
    <name type="common">Brownbanded bambooshark</name>
    <name type="synonym">Hemiscyllium punctatum</name>
    <dbReference type="NCBI Taxonomy" id="137246"/>
    <lineage>
        <taxon>Eukaryota</taxon>
        <taxon>Metazoa</taxon>
        <taxon>Chordata</taxon>
        <taxon>Craniata</taxon>
        <taxon>Vertebrata</taxon>
        <taxon>Chondrichthyes</taxon>
        <taxon>Elasmobranchii</taxon>
        <taxon>Galeomorphii</taxon>
        <taxon>Galeoidea</taxon>
        <taxon>Orectolobiformes</taxon>
        <taxon>Hemiscylliidae</taxon>
        <taxon>Chiloscyllium</taxon>
    </lineage>
</organism>